<feature type="region of interest" description="Disordered" evidence="1">
    <location>
        <begin position="67"/>
        <end position="91"/>
    </location>
</feature>
<evidence type="ECO:0000256" key="1">
    <source>
        <dbReference type="SAM" id="MobiDB-lite"/>
    </source>
</evidence>
<feature type="region of interest" description="Disordered" evidence="1">
    <location>
        <begin position="1"/>
        <end position="21"/>
    </location>
</feature>
<gene>
    <name evidence="2" type="ORF">C2845_PM13G08940</name>
</gene>
<proteinExistence type="predicted"/>
<dbReference type="AlphaFoldDB" id="A0A3L6RKU6"/>
<sequence>MTHLTNTSEAPHRSKMSSSGSTYIPWNKVRAQVPQGIQVPMCFCGSLCKLMESKVLGDDFGMSGWTRSPHSKIKTGLNEKQGGLEKGGSECCTRNRKRRSIPRYCNSQKGLSMAYLPRTIVLDESRMLAEQ</sequence>
<protein>
    <submittedName>
        <fullName evidence="2">Uncharacterized protein</fullName>
    </submittedName>
</protein>
<name>A0A3L6RKU6_PANMI</name>
<evidence type="ECO:0000313" key="2">
    <source>
        <dbReference type="EMBL" id="RLN05066.1"/>
    </source>
</evidence>
<reference evidence="3" key="1">
    <citation type="journal article" date="2019" name="Nat. Commun.">
        <title>The genome of broomcorn millet.</title>
        <authorList>
            <person name="Zou C."/>
            <person name="Miki D."/>
            <person name="Li D."/>
            <person name="Tang Q."/>
            <person name="Xiao L."/>
            <person name="Rajput S."/>
            <person name="Deng P."/>
            <person name="Jia W."/>
            <person name="Huang R."/>
            <person name="Zhang M."/>
            <person name="Sun Y."/>
            <person name="Hu J."/>
            <person name="Fu X."/>
            <person name="Schnable P.S."/>
            <person name="Li F."/>
            <person name="Zhang H."/>
            <person name="Feng B."/>
            <person name="Zhu X."/>
            <person name="Liu R."/>
            <person name="Schnable J.C."/>
            <person name="Zhu J.-K."/>
            <person name="Zhang H."/>
        </authorList>
    </citation>
    <scope>NUCLEOTIDE SEQUENCE [LARGE SCALE GENOMIC DNA]</scope>
</reference>
<evidence type="ECO:0000313" key="3">
    <source>
        <dbReference type="Proteomes" id="UP000275267"/>
    </source>
</evidence>
<comment type="caution">
    <text evidence="2">The sequence shown here is derived from an EMBL/GenBank/DDBJ whole genome shotgun (WGS) entry which is preliminary data.</text>
</comment>
<organism evidence="2 3">
    <name type="scientific">Panicum miliaceum</name>
    <name type="common">Proso millet</name>
    <name type="synonym">Broomcorn millet</name>
    <dbReference type="NCBI Taxonomy" id="4540"/>
    <lineage>
        <taxon>Eukaryota</taxon>
        <taxon>Viridiplantae</taxon>
        <taxon>Streptophyta</taxon>
        <taxon>Embryophyta</taxon>
        <taxon>Tracheophyta</taxon>
        <taxon>Spermatophyta</taxon>
        <taxon>Magnoliopsida</taxon>
        <taxon>Liliopsida</taxon>
        <taxon>Poales</taxon>
        <taxon>Poaceae</taxon>
        <taxon>PACMAD clade</taxon>
        <taxon>Panicoideae</taxon>
        <taxon>Panicodae</taxon>
        <taxon>Paniceae</taxon>
        <taxon>Panicinae</taxon>
        <taxon>Panicum</taxon>
        <taxon>Panicum sect. Panicum</taxon>
    </lineage>
</organism>
<keyword evidence="3" id="KW-1185">Reference proteome</keyword>
<dbReference type="Proteomes" id="UP000275267">
    <property type="component" value="Unassembled WGS sequence"/>
</dbReference>
<dbReference type="EMBL" id="PQIB02000008">
    <property type="protein sequence ID" value="RLN05066.1"/>
    <property type="molecule type" value="Genomic_DNA"/>
</dbReference>
<accession>A0A3L6RKU6</accession>